<dbReference type="PATRIC" id="fig|1125718.3.peg.596"/>
<dbReference type="InterPro" id="IPR002716">
    <property type="entry name" value="PIN_dom"/>
</dbReference>
<dbReference type="OrthoDB" id="1525146at2"/>
<dbReference type="Proteomes" id="UP000002941">
    <property type="component" value="Unassembled WGS sequence"/>
</dbReference>
<dbReference type="InterPro" id="IPR029060">
    <property type="entry name" value="PIN-like_dom_sf"/>
</dbReference>
<dbReference type="eggNOG" id="COG1848">
    <property type="taxonomic scope" value="Bacteria"/>
</dbReference>
<evidence type="ECO:0000313" key="7">
    <source>
        <dbReference type="Proteomes" id="UP000002941"/>
    </source>
</evidence>
<evidence type="ECO:0000256" key="1">
    <source>
        <dbReference type="ARBA" id="ARBA00022722"/>
    </source>
</evidence>
<dbReference type="Pfam" id="PF01850">
    <property type="entry name" value="PIN"/>
    <property type="match status" value="1"/>
</dbReference>
<evidence type="ECO:0000313" key="6">
    <source>
        <dbReference type="EMBL" id="EJF46937.1"/>
    </source>
</evidence>
<feature type="domain" description="PIN" evidence="5">
    <location>
        <begin position="2"/>
        <end position="120"/>
    </location>
</feature>
<comment type="caution">
    <text evidence="6">The sequence shown here is derived from an EMBL/GenBank/DDBJ whole genome shotgun (WGS) entry which is preliminary data.</text>
</comment>
<dbReference type="GO" id="GO:0016787">
    <property type="term" value="F:hydrolase activity"/>
    <property type="evidence" value="ECO:0007669"/>
    <property type="project" value="UniProtKB-KW"/>
</dbReference>
<keyword evidence="4" id="KW-0460">Magnesium</keyword>
<reference evidence="6 7" key="1">
    <citation type="submission" date="2012-05" db="EMBL/GenBank/DDBJ databases">
        <authorList>
            <person name="Harkins D.M."/>
            <person name="Madupu R."/>
            <person name="Durkin A.S."/>
            <person name="Torralba M."/>
            <person name="Methe B."/>
            <person name="Sutton G.G."/>
            <person name="Nelson K.E."/>
        </authorList>
    </citation>
    <scope>NUCLEOTIDE SEQUENCE [LARGE SCALE GENOMIC DNA]</scope>
    <source>
        <strain evidence="6 7">F0489</strain>
    </source>
</reference>
<gene>
    <name evidence="6" type="ORF">HMPREF1318_1705</name>
</gene>
<evidence type="ECO:0000256" key="3">
    <source>
        <dbReference type="ARBA" id="ARBA00022801"/>
    </source>
</evidence>
<protein>
    <submittedName>
        <fullName evidence="6">PIN domain protein</fullName>
    </submittedName>
</protein>
<dbReference type="Gene3D" id="3.40.50.1010">
    <property type="entry name" value="5'-nuclease"/>
    <property type="match status" value="1"/>
</dbReference>
<dbReference type="GO" id="GO:0046872">
    <property type="term" value="F:metal ion binding"/>
    <property type="evidence" value="ECO:0007669"/>
    <property type="project" value="UniProtKB-KW"/>
</dbReference>
<dbReference type="AlphaFoldDB" id="J0NQ52"/>
<evidence type="ECO:0000256" key="4">
    <source>
        <dbReference type="ARBA" id="ARBA00022842"/>
    </source>
</evidence>
<evidence type="ECO:0000259" key="5">
    <source>
        <dbReference type="Pfam" id="PF01850"/>
    </source>
</evidence>
<accession>J0NQ52</accession>
<dbReference type="GO" id="GO:0004518">
    <property type="term" value="F:nuclease activity"/>
    <property type="evidence" value="ECO:0007669"/>
    <property type="project" value="UniProtKB-KW"/>
</dbReference>
<dbReference type="EMBL" id="AKFT01000039">
    <property type="protein sequence ID" value="EJF46937.1"/>
    <property type="molecule type" value="Genomic_DNA"/>
</dbReference>
<dbReference type="CDD" id="cd09874">
    <property type="entry name" value="PIN_MT3492-like"/>
    <property type="match status" value="1"/>
</dbReference>
<sequence>MIYVDMSAALLVLLGQEGAASAQAFLHRLASRERVTSSVLLQIEMMRALHRERLSLTIAQELLDGVELMPINDDVVERACAMTEELKSLDAIHLATALLLDDPRDPVTVFTHDVRLADAARSHGLAVFDPLAA</sequence>
<keyword evidence="1" id="KW-0540">Nuclease</keyword>
<organism evidence="6 7">
    <name type="scientific">Actinomyces massiliensis F0489</name>
    <dbReference type="NCBI Taxonomy" id="1125718"/>
    <lineage>
        <taxon>Bacteria</taxon>
        <taxon>Bacillati</taxon>
        <taxon>Actinomycetota</taxon>
        <taxon>Actinomycetes</taxon>
        <taxon>Actinomycetales</taxon>
        <taxon>Actinomycetaceae</taxon>
        <taxon>Actinomyces</taxon>
    </lineage>
</organism>
<keyword evidence="2" id="KW-0479">Metal-binding</keyword>
<dbReference type="SUPFAM" id="SSF88723">
    <property type="entry name" value="PIN domain-like"/>
    <property type="match status" value="1"/>
</dbReference>
<keyword evidence="3" id="KW-0378">Hydrolase</keyword>
<keyword evidence="7" id="KW-1185">Reference proteome</keyword>
<name>J0NQ52_9ACTO</name>
<proteinExistence type="predicted"/>
<evidence type="ECO:0000256" key="2">
    <source>
        <dbReference type="ARBA" id="ARBA00022723"/>
    </source>
</evidence>